<name>L5LH17_MYODS</name>
<dbReference type="GO" id="GO:0005615">
    <property type="term" value="C:extracellular space"/>
    <property type="evidence" value="ECO:0007669"/>
    <property type="project" value="TreeGrafter"/>
</dbReference>
<dbReference type="AlphaFoldDB" id="L5LH17"/>
<organism evidence="2 3">
    <name type="scientific">Myotis davidii</name>
    <name type="common">David's myotis</name>
    <dbReference type="NCBI Taxonomy" id="225400"/>
    <lineage>
        <taxon>Eukaryota</taxon>
        <taxon>Metazoa</taxon>
        <taxon>Chordata</taxon>
        <taxon>Craniata</taxon>
        <taxon>Vertebrata</taxon>
        <taxon>Euteleostomi</taxon>
        <taxon>Mammalia</taxon>
        <taxon>Eutheria</taxon>
        <taxon>Laurasiatheria</taxon>
        <taxon>Chiroptera</taxon>
        <taxon>Yangochiroptera</taxon>
        <taxon>Vespertilionidae</taxon>
        <taxon>Myotis</taxon>
    </lineage>
</organism>
<keyword evidence="3" id="KW-1185">Reference proteome</keyword>
<dbReference type="InterPro" id="IPR050149">
    <property type="entry name" value="Collagen_superfamily"/>
</dbReference>
<dbReference type="GO" id="GO:0031012">
    <property type="term" value="C:extracellular matrix"/>
    <property type="evidence" value="ECO:0007669"/>
    <property type="project" value="TreeGrafter"/>
</dbReference>
<gene>
    <name evidence="2" type="ORF">MDA_GLEAN10017049</name>
</gene>
<proteinExistence type="predicted"/>
<feature type="compositionally biased region" description="Pro residues" evidence="1">
    <location>
        <begin position="221"/>
        <end position="230"/>
    </location>
</feature>
<protein>
    <submittedName>
        <fullName evidence="2">Collagen alpha-2(IV) chain</fullName>
    </submittedName>
</protein>
<feature type="region of interest" description="Disordered" evidence="1">
    <location>
        <begin position="50"/>
        <end position="88"/>
    </location>
</feature>
<keyword evidence="2" id="KW-0176">Collagen</keyword>
<dbReference type="Proteomes" id="UP000010556">
    <property type="component" value="Unassembled WGS sequence"/>
</dbReference>
<dbReference type="InterPro" id="IPR008160">
    <property type="entry name" value="Collagen"/>
</dbReference>
<dbReference type="EMBL" id="KB112372">
    <property type="protein sequence ID" value="ELK24943.1"/>
    <property type="molecule type" value="Genomic_DNA"/>
</dbReference>
<evidence type="ECO:0000256" key="1">
    <source>
        <dbReference type="SAM" id="MobiDB-lite"/>
    </source>
</evidence>
<feature type="region of interest" description="Disordered" evidence="1">
    <location>
        <begin position="137"/>
        <end position="329"/>
    </location>
</feature>
<feature type="compositionally biased region" description="Low complexity" evidence="1">
    <location>
        <begin position="308"/>
        <end position="317"/>
    </location>
</feature>
<dbReference type="Pfam" id="PF01391">
    <property type="entry name" value="Collagen"/>
    <property type="match status" value="2"/>
</dbReference>
<feature type="compositionally biased region" description="Basic and acidic residues" evidence="1">
    <location>
        <begin position="170"/>
        <end position="179"/>
    </location>
</feature>
<accession>L5LH17</accession>
<dbReference type="PANTHER" id="PTHR24023">
    <property type="entry name" value="COLLAGEN ALPHA"/>
    <property type="match status" value="1"/>
</dbReference>
<feature type="compositionally biased region" description="Gly residues" evidence="1">
    <location>
        <begin position="195"/>
        <end position="204"/>
    </location>
</feature>
<sequence length="530" mass="54749">MALTLKNIRLEAQSILAHRKDWKYGVKKYDEPCGGRDCSGGCQCYPEKGGRGHPGQGGPRGPPGYDGCNGTRGDVGPQGPSGIGGVPGSPVSIISKHTLFTWLALEPGWLAPVGRNGPLGPKGQKGEPYALSEKDRDKYRGDMGAPGPNGPPSDFQPITGPGKVTVPPYKGEKGSKGEKGTIGPPGTYGDRGSQGEKGSGGPDGYPGTVGPQGPKGELGDPGPPGPPAYTPHPALAKGGRGDPGFPGAYGDSGARGPPGDPGPPGFPGTSIIDEDVKRGFPGEMGPKGFPGEPGIPALYPGPPGVPGKPGSQGLQGPAGPPGPDGDVGDCKCADDQIIPALPGLPGPKGLQGFSGEPGKRGILGDPGHHGTPGFPGFKVRDRFHHRADKTSLMPIPVPPAFASEGAGEVYKVRSLSFYILSSGGKVAEDTWPRTVRVAGPHNMVQDNGSPSELLVRKVVTPVLQAKMRPEAPVCSRPQISQETNSHFQLKLVDATFYPSLKIIMAVYSFRRVCSENCKLNGKTDRISDCL</sequence>
<reference evidence="3" key="1">
    <citation type="journal article" date="2013" name="Science">
        <title>Comparative analysis of bat genomes provides insight into the evolution of flight and immunity.</title>
        <authorList>
            <person name="Zhang G."/>
            <person name="Cowled C."/>
            <person name="Shi Z."/>
            <person name="Huang Z."/>
            <person name="Bishop-Lilly K.A."/>
            <person name="Fang X."/>
            <person name="Wynne J.W."/>
            <person name="Xiong Z."/>
            <person name="Baker M.L."/>
            <person name="Zhao W."/>
            <person name="Tachedjian M."/>
            <person name="Zhu Y."/>
            <person name="Zhou P."/>
            <person name="Jiang X."/>
            <person name="Ng J."/>
            <person name="Yang L."/>
            <person name="Wu L."/>
            <person name="Xiao J."/>
            <person name="Feng Y."/>
            <person name="Chen Y."/>
            <person name="Sun X."/>
            <person name="Zhang Y."/>
            <person name="Marsh G.A."/>
            <person name="Crameri G."/>
            <person name="Broder C.C."/>
            <person name="Frey K.G."/>
            <person name="Wang L.F."/>
            <person name="Wang J."/>
        </authorList>
    </citation>
    <scope>NUCLEOTIDE SEQUENCE [LARGE SCALE GENOMIC DNA]</scope>
</reference>
<dbReference type="PANTHER" id="PTHR24023:SF1112">
    <property type="entry name" value="COL_CUTICLE_N DOMAIN-CONTAINING PROTEIN-RELATED"/>
    <property type="match status" value="1"/>
</dbReference>
<dbReference type="GO" id="GO:0030020">
    <property type="term" value="F:extracellular matrix structural constituent conferring tensile strength"/>
    <property type="evidence" value="ECO:0007669"/>
    <property type="project" value="TreeGrafter"/>
</dbReference>
<evidence type="ECO:0000313" key="2">
    <source>
        <dbReference type="EMBL" id="ELK24943.1"/>
    </source>
</evidence>
<dbReference type="Gene3D" id="1.20.5.320">
    <property type="entry name" value="6-Phosphogluconate Dehydrogenase, domain 3"/>
    <property type="match status" value="1"/>
</dbReference>
<dbReference type="GO" id="GO:0005581">
    <property type="term" value="C:collagen trimer"/>
    <property type="evidence" value="ECO:0007669"/>
    <property type="project" value="UniProtKB-KW"/>
</dbReference>
<dbReference type="GO" id="GO:0030198">
    <property type="term" value="P:extracellular matrix organization"/>
    <property type="evidence" value="ECO:0007669"/>
    <property type="project" value="TreeGrafter"/>
</dbReference>
<evidence type="ECO:0000313" key="3">
    <source>
        <dbReference type="Proteomes" id="UP000010556"/>
    </source>
</evidence>